<protein>
    <submittedName>
        <fullName evidence="1">Uncharacterized protein</fullName>
    </submittedName>
</protein>
<evidence type="ECO:0000313" key="2">
    <source>
        <dbReference type="Proteomes" id="UP000480178"/>
    </source>
</evidence>
<dbReference type="AlphaFoldDB" id="A0A6C0GC00"/>
<dbReference type="EMBL" id="CP048222">
    <property type="protein sequence ID" value="QHT65374.1"/>
    <property type="molecule type" value="Genomic_DNA"/>
</dbReference>
<keyword evidence="2" id="KW-1185">Reference proteome</keyword>
<proteinExistence type="predicted"/>
<accession>A0A6C0GC00</accession>
<sequence length="64" mass="7621">MDFYLQLLNEQYDFLESQYQQRISAKATIEEEKQTCPCGLVWMDECNGCKDGEIYLQEQQEITM</sequence>
<gene>
    <name evidence="1" type="ORF">GXP67_01120</name>
</gene>
<organism evidence="1 2">
    <name type="scientific">Rhodocytophaga rosea</name>
    <dbReference type="NCBI Taxonomy" id="2704465"/>
    <lineage>
        <taxon>Bacteria</taxon>
        <taxon>Pseudomonadati</taxon>
        <taxon>Bacteroidota</taxon>
        <taxon>Cytophagia</taxon>
        <taxon>Cytophagales</taxon>
        <taxon>Rhodocytophagaceae</taxon>
        <taxon>Rhodocytophaga</taxon>
    </lineage>
</organism>
<reference evidence="1 2" key="1">
    <citation type="submission" date="2020-01" db="EMBL/GenBank/DDBJ databases">
        <authorList>
            <person name="Kim M.K."/>
        </authorList>
    </citation>
    <scope>NUCLEOTIDE SEQUENCE [LARGE SCALE GENOMIC DNA]</scope>
    <source>
        <strain evidence="1 2">172606-1</strain>
    </source>
</reference>
<dbReference type="RefSeq" id="WP_162441461.1">
    <property type="nucleotide sequence ID" value="NZ_CP048222.1"/>
</dbReference>
<evidence type="ECO:0000313" key="1">
    <source>
        <dbReference type="EMBL" id="QHT65374.1"/>
    </source>
</evidence>
<name>A0A6C0GC00_9BACT</name>
<dbReference type="Proteomes" id="UP000480178">
    <property type="component" value="Chromosome"/>
</dbReference>
<dbReference type="KEGG" id="rhoz:GXP67_01120"/>